<dbReference type="InterPro" id="IPR044843">
    <property type="entry name" value="Trans_IPPS_bact-type"/>
</dbReference>
<dbReference type="SFLD" id="SFLDG01212">
    <property type="entry name" value="Phytoene_synthase_like"/>
    <property type="match status" value="1"/>
</dbReference>
<dbReference type="SUPFAM" id="SSF48576">
    <property type="entry name" value="Terpenoid synthases"/>
    <property type="match status" value="1"/>
</dbReference>
<dbReference type="Pfam" id="PF00494">
    <property type="entry name" value="SQS_PSY"/>
    <property type="match status" value="1"/>
</dbReference>
<comment type="pathway">
    <text evidence="1">Carotenoid biosynthesis; phytoene biosynthesis.</text>
</comment>
<dbReference type="PROSITE" id="PS01045">
    <property type="entry name" value="SQUALEN_PHYTOEN_SYN_2"/>
    <property type="match status" value="1"/>
</dbReference>
<comment type="caution">
    <text evidence="3">The sequence shown here is derived from an EMBL/GenBank/DDBJ whole genome shotgun (WGS) entry which is preliminary data.</text>
</comment>
<reference evidence="3" key="1">
    <citation type="submission" date="2020-09" db="EMBL/GenBank/DDBJ databases">
        <title>Hoyosella lacisalsi sp. nov., a halotolerant actinobacterium isolated from soil of Lake Gudzhirganskoe.</title>
        <authorList>
            <person name="Yang Q."/>
            <person name="Guo P.Y."/>
            <person name="Liu S.W."/>
            <person name="Li F.N."/>
            <person name="Sun C.H."/>
        </authorList>
    </citation>
    <scope>NUCLEOTIDE SEQUENCE</scope>
    <source>
        <strain evidence="3">G463</strain>
    </source>
</reference>
<evidence type="ECO:0000313" key="3">
    <source>
        <dbReference type="EMBL" id="MBD8507739.1"/>
    </source>
</evidence>
<dbReference type="GO" id="GO:0004311">
    <property type="term" value="F:geranylgeranyl diphosphate synthase activity"/>
    <property type="evidence" value="ECO:0007669"/>
    <property type="project" value="InterPro"/>
</dbReference>
<dbReference type="GO" id="GO:0016117">
    <property type="term" value="P:carotenoid biosynthetic process"/>
    <property type="evidence" value="ECO:0007669"/>
    <property type="project" value="UniProtKB-ARBA"/>
</dbReference>
<dbReference type="InterPro" id="IPR019845">
    <property type="entry name" value="Squalene/phytoene_synthase_CS"/>
</dbReference>
<keyword evidence="4" id="KW-1185">Reference proteome</keyword>
<evidence type="ECO:0000256" key="2">
    <source>
        <dbReference type="ARBA" id="ARBA00022679"/>
    </source>
</evidence>
<dbReference type="EMBL" id="JACYWE010000010">
    <property type="protein sequence ID" value="MBD8507739.1"/>
    <property type="molecule type" value="Genomic_DNA"/>
</dbReference>
<dbReference type="Proteomes" id="UP000642993">
    <property type="component" value="Unassembled WGS sequence"/>
</dbReference>
<dbReference type="PANTHER" id="PTHR31480">
    <property type="entry name" value="BIFUNCTIONAL LYCOPENE CYCLASE/PHYTOENE SYNTHASE"/>
    <property type="match status" value="1"/>
</dbReference>
<dbReference type="SFLD" id="SFLDG01018">
    <property type="entry name" value="Squalene/Phytoene_Synthase_Lik"/>
    <property type="match status" value="1"/>
</dbReference>
<name>A0A927PN49_9ACTN</name>
<dbReference type="GO" id="GO:0051996">
    <property type="term" value="F:squalene synthase [NAD(P)H] activity"/>
    <property type="evidence" value="ECO:0007669"/>
    <property type="project" value="InterPro"/>
</dbReference>
<organism evidence="3 4">
    <name type="scientific">Lolliginicoccus lacisalsi</name>
    <dbReference type="NCBI Taxonomy" id="2742202"/>
    <lineage>
        <taxon>Bacteria</taxon>
        <taxon>Bacillati</taxon>
        <taxon>Actinomycetota</taxon>
        <taxon>Actinomycetes</taxon>
        <taxon>Mycobacteriales</taxon>
        <taxon>Hoyosellaceae</taxon>
        <taxon>Lolliginicoccus</taxon>
    </lineage>
</organism>
<protein>
    <submittedName>
        <fullName evidence="3">Phytoene/squalene synthase family protein</fullName>
    </submittedName>
</protein>
<keyword evidence="2" id="KW-0808">Transferase</keyword>
<sequence>MTDTAPDATLDRAFELCRRITERHARTYYLAARLLPDRQRPAIHALYGFARQVDDVIDEGDVDPVVQAAFVDTVEQELRDALEHGARPADPIILALSTTIIRHGIPHQYFWDFLASMRMDIPGTPEHRDRYRTLAELHEYTYGSAAVIGLQLLPVFGVDTRPAREGAAALGDAFQLTNFLRDVADDFRRGRIYLPLAELAAFGVDEAMLARCVATGEATPQARRAIAHLIAITRSYYRTAESGCTELPTEARMCVETALILYRGILDEIESADYNVFARRAVVPQRTRVAVAAPRMARAALAGARTGRTSNS</sequence>
<dbReference type="InterPro" id="IPR002060">
    <property type="entry name" value="Squ/phyt_synthse"/>
</dbReference>
<evidence type="ECO:0000313" key="4">
    <source>
        <dbReference type="Proteomes" id="UP000642993"/>
    </source>
</evidence>
<dbReference type="SFLD" id="SFLDS00005">
    <property type="entry name" value="Isoprenoid_Synthase_Type_I"/>
    <property type="match status" value="1"/>
</dbReference>
<accession>A0A927PN49</accession>
<evidence type="ECO:0000256" key="1">
    <source>
        <dbReference type="ARBA" id="ARBA00004684"/>
    </source>
</evidence>
<proteinExistence type="predicted"/>
<dbReference type="Gene3D" id="1.10.600.10">
    <property type="entry name" value="Farnesyl Diphosphate Synthase"/>
    <property type="match status" value="1"/>
</dbReference>
<dbReference type="AlphaFoldDB" id="A0A927PN49"/>
<dbReference type="InterPro" id="IPR033904">
    <property type="entry name" value="Trans_IPPS_HH"/>
</dbReference>
<dbReference type="CDD" id="cd00683">
    <property type="entry name" value="Trans_IPPS_HH"/>
    <property type="match status" value="1"/>
</dbReference>
<dbReference type="InterPro" id="IPR008949">
    <property type="entry name" value="Isoprenoid_synthase_dom_sf"/>
</dbReference>
<gene>
    <name evidence="3" type="ORF">HT102_14720</name>
</gene>
<dbReference type="RefSeq" id="WP_192040281.1">
    <property type="nucleotide sequence ID" value="NZ_JACYWE010000010.1"/>
</dbReference>